<dbReference type="EMBL" id="JADEXP010000269">
    <property type="protein sequence ID" value="MBE9069407.1"/>
    <property type="molecule type" value="Genomic_DNA"/>
</dbReference>
<dbReference type="RefSeq" id="WP_193995311.1">
    <property type="nucleotide sequence ID" value="NZ_JADEXP010000269.1"/>
</dbReference>
<evidence type="ECO:0008006" key="3">
    <source>
        <dbReference type="Google" id="ProtNLM"/>
    </source>
</evidence>
<keyword evidence="2" id="KW-1185">Reference proteome</keyword>
<sequence length="71" mass="7845">MTTGKNIQPTDTQPTDSWHIVKQVDGHCKIVSQTELAQGRDQTKTWGPFTNRADAIAKRVGLIRAGKCLPQ</sequence>
<accession>A0A928ZXP2</accession>
<evidence type="ECO:0000313" key="1">
    <source>
        <dbReference type="EMBL" id="MBE9069407.1"/>
    </source>
</evidence>
<protein>
    <recommendedName>
        <fullName evidence="3">DDE transposase family protein</fullName>
    </recommendedName>
</protein>
<organism evidence="1 2">
    <name type="scientific">Leptolyngbya cf. ectocarpi LEGE 11479</name>
    <dbReference type="NCBI Taxonomy" id="1828722"/>
    <lineage>
        <taxon>Bacteria</taxon>
        <taxon>Bacillati</taxon>
        <taxon>Cyanobacteriota</taxon>
        <taxon>Cyanophyceae</taxon>
        <taxon>Leptolyngbyales</taxon>
        <taxon>Leptolyngbyaceae</taxon>
        <taxon>Leptolyngbya group</taxon>
        <taxon>Leptolyngbya</taxon>
    </lineage>
</organism>
<evidence type="ECO:0000313" key="2">
    <source>
        <dbReference type="Proteomes" id="UP000615026"/>
    </source>
</evidence>
<name>A0A928ZXP2_LEPEC</name>
<proteinExistence type="predicted"/>
<gene>
    <name evidence="1" type="ORF">IQ260_22435</name>
</gene>
<comment type="caution">
    <text evidence="1">The sequence shown here is derived from an EMBL/GenBank/DDBJ whole genome shotgun (WGS) entry which is preliminary data.</text>
</comment>
<reference evidence="1" key="1">
    <citation type="submission" date="2020-10" db="EMBL/GenBank/DDBJ databases">
        <authorList>
            <person name="Castelo-Branco R."/>
            <person name="Eusebio N."/>
            <person name="Adriana R."/>
            <person name="Vieira A."/>
            <person name="Brugerolle De Fraissinette N."/>
            <person name="Rezende De Castro R."/>
            <person name="Schneider M.P."/>
            <person name="Vasconcelos V."/>
            <person name="Leao P.N."/>
        </authorList>
    </citation>
    <scope>NUCLEOTIDE SEQUENCE</scope>
    <source>
        <strain evidence="1">LEGE 11479</strain>
    </source>
</reference>
<dbReference type="AlphaFoldDB" id="A0A928ZXP2"/>
<dbReference type="Proteomes" id="UP000615026">
    <property type="component" value="Unassembled WGS sequence"/>
</dbReference>